<evidence type="ECO:0000256" key="4">
    <source>
        <dbReference type="ARBA" id="ARBA00022737"/>
    </source>
</evidence>
<evidence type="ECO:0000256" key="6">
    <source>
        <dbReference type="ARBA" id="ARBA00023008"/>
    </source>
</evidence>
<dbReference type="InterPro" id="IPR001117">
    <property type="entry name" value="Cu-oxidase_2nd"/>
</dbReference>
<dbReference type="CDD" id="cd13850">
    <property type="entry name" value="CuRO_1_Abr2_like"/>
    <property type="match status" value="1"/>
</dbReference>
<evidence type="ECO:0000256" key="8">
    <source>
        <dbReference type="SAM" id="MobiDB-lite"/>
    </source>
</evidence>
<accession>A0A0M9VXB4</accession>
<feature type="compositionally biased region" description="Low complexity" evidence="8">
    <location>
        <begin position="394"/>
        <end position="410"/>
    </location>
</feature>
<dbReference type="Gene3D" id="2.60.40.420">
    <property type="entry name" value="Cupredoxins - blue copper proteins"/>
    <property type="match status" value="3"/>
</dbReference>
<sequence>MTRLSSLLSLVTFASGALAAGQFRTSLCVTYEDGSPDGFTRPMFKVNGTSPGPWLQIDQGDDVEITVYNQSPDNITIHWHGIAQQGTPWSDGVPGATQRGIRPNDTFVYRFTATESGSYWYHSHFKAHIEDGLMGPLTIRPPADAPNPFNLIDDDCHIVQELVEAAQNPHNLIVTDWFHLPSDDILSMSDAAKFEDGCFDSFLFNGKGRVICQSPEELAKSATPIMQQALNTVKDQNLTLTDKGCVPPDAVNALFGVLGAAPGNTSLLKPEAFEGCTATDTDLEIIDVGLGDWVALELVSALNYASPIFAIDEHDLVVYAVDGHQITPQEVQAINIGNGDRYSIFINTHKEGDFRISITQISPFQLITGYAILRVRNLANVGGDPCDEGSDGKSSPSAPAANTTAPESSPWFDLAGNPLKDDITFYNFTLGTPFPPEPVSKDAYAMHKLEMIFVNDSVTWSLNGTAENMPALENRETPVLFDTPTANFEPGNSFSTLNDTWHDIVFTSHLDIAHMIHKHTYTFRVIGSGVGNFTWKSIADAVKDIPESFNLDNPPKRDTVFSIPATDPTTPGWLAIRFHSKNPGPFVLHCHIAPHMAKGMLMVIEEGIDKWPEVPAEYVLN</sequence>
<evidence type="ECO:0000256" key="3">
    <source>
        <dbReference type="ARBA" id="ARBA00022729"/>
    </source>
</evidence>
<dbReference type="PANTHER" id="PTHR11709">
    <property type="entry name" value="MULTI-COPPER OXIDASE"/>
    <property type="match status" value="1"/>
</dbReference>
<keyword evidence="5" id="KW-0560">Oxidoreductase</keyword>
<evidence type="ECO:0000259" key="12">
    <source>
        <dbReference type="Pfam" id="PF07732"/>
    </source>
</evidence>
<dbReference type="PROSITE" id="PS00080">
    <property type="entry name" value="MULTICOPPER_OXIDASE2"/>
    <property type="match status" value="1"/>
</dbReference>
<keyword evidence="6" id="KW-0186">Copper</keyword>
<keyword evidence="7" id="KW-0325">Glycoprotein</keyword>
<keyword evidence="14" id="KW-1185">Reference proteome</keyword>
<dbReference type="Proteomes" id="UP000053831">
    <property type="component" value="Unassembled WGS sequence"/>
</dbReference>
<feature type="signal peptide" evidence="9">
    <location>
        <begin position="1"/>
        <end position="19"/>
    </location>
</feature>
<evidence type="ECO:0000256" key="2">
    <source>
        <dbReference type="ARBA" id="ARBA00022723"/>
    </source>
</evidence>
<comment type="similarity">
    <text evidence="1">Belongs to the multicopper oxidase family.</text>
</comment>
<gene>
    <name evidence="13" type="ORF">ESCO_003440</name>
</gene>
<evidence type="ECO:0000256" key="5">
    <source>
        <dbReference type="ARBA" id="ARBA00023002"/>
    </source>
</evidence>
<dbReference type="EMBL" id="LGSR01000002">
    <property type="protein sequence ID" value="KOS23009.1"/>
    <property type="molecule type" value="Genomic_DNA"/>
</dbReference>
<dbReference type="Pfam" id="PF07731">
    <property type="entry name" value="Cu-oxidase_2"/>
    <property type="match status" value="1"/>
</dbReference>
<dbReference type="GO" id="GO:0016491">
    <property type="term" value="F:oxidoreductase activity"/>
    <property type="evidence" value="ECO:0007669"/>
    <property type="project" value="UniProtKB-KW"/>
</dbReference>
<dbReference type="SUPFAM" id="SSF49503">
    <property type="entry name" value="Cupredoxins"/>
    <property type="match status" value="3"/>
</dbReference>
<dbReference type="PANTHER" id="PTHR11709:SF488">
    <property type="entry name" value="LACCASE-RELATED"/>
    <property type="match status" value="1"/>
</dbReference>
<dbReference type="InterPro" id="IPR002355">
    <property type="entry name" value="Cu_oxidase_Cu_BS"/>
</dbReference>
<dbReference type="InterPro" id="IPR008972">
    <property type="entry name" value="Cupredoxin"/>
</dbReference>
<feature type="domain" description="Plastocyanin-like" evidence="10">
    <location>
        <begin position="172"/>
        <end position="376"/>
    </location>
</feature>
<dbReference type="STRING" id="150374.A0A0M9VXB4"/>
<evidence type="ECO:0000259" key="11">
    <source>
        <dbReference type="Pfam" id="PF07731"/>
    </source>
</evidence>
<evidence type="ECO:0000256" key="7">
    <source>
        <dbReference type="ARBA" id="ARBA00023180"/>
    </source>
</evidence>
<dbReference type="PROSITE" id="PS00079">
    <property type="entry name" value="MULTICOPPER_OXIDASE1"/>
    <property type="match status" value="1"/>
</dbReference>
<comment type="caution">
    <text evidence="13">The sequence shown here is derived from an EMBL/GenBank/DDBJ whole genome shotgun (WGS) entry which is preliminary data.</text>
</comment>
<evidence type="ECO:0000256" key="9">
    <source>
        <dbReference type="SAM" id="SignalP"/>
    </source>
</evidence>
<keyword evidence="4" id="KW-0677">Repeat</keyword>
<proteinExistence type="inferred from homology"/>
<dbReference type="InterPro" id="IPR033138">
    <property type="entry name" value="Cu_oxidase_CS"/>
</dbReference>
<evidence type="ECO:0000313" key="13">
    <source>
        <dbReference type="EMBL" id="KOS23009.1"/>
    </source>
</evidence>
<feature type="domain" description="Plastocyanin-like" evidence="12">
    <location>
        <begin position="29"/>
        <end position="143"/>
    </location>
</feature>
<name>A0A0M9VXB4_ESCWE</name>
<dbReference type="GO" id="GO:0005507">
    <property type="term" value="F:copper ion binding"/>
    <property type="evidence" value="ECO:0007669"/>
    <property type="project" value="InterPro"/>
</dbReference>
<protein>
    <submittedName>
        <fullName evidence="13">Laccase-1</fullName>
    </submittedName>
</protein>
<feature type="region of interest" description="Disordered" evidence="8">
    <location>
        <begin position="385"/>
        <end position="411"/>
    </location>
</feature>
<organism evidence="13 14">
    <name type="scientific">Escovopsis weberi</name>
    <dbReference type="NCBI Taxonomy" id="150374"/>
    <lineage>
        <taxon>Eukaryota</taxon>
        <taxon>Fungi</taxon>
        <taxon>Dikarya</taxon>
        <taxon>Ascomycota</taxon>
        <taxon>Pezizomycotina</taxon>
        <taxon>Sordariomycetes</taxon>
        <taxon>Hypocreomycetidae</taxon>
        <taxon>Hypocreales</taxon>
        <taxon>Hypocreaceae</taxon>
        <taxon>Escovopsis</taxon>
    </lineage>
</organism>
<dbReference type="InterPro" id="IPR045087">
    <property type="entry name" value="Cu-oxidase_fam"/>
</dbReference>
<reference evidence="13 14" key="1">
    <citation type="submission" date="2015-07" db="EMBL/GenBank/DDBJ databases">
        <title>The genome of the fungus Escovopsis weberi, a specialized disease agent of ant agriculture.</title>
        <authorList>
            <person name="de Man T.J."/>
            <person name="Stajich J.E."/>
            <person name="Kubicek C.P."/>
            <person name="Chenthamara K."/>
            <person name="Atanasova L."/>
            <person name="Druzhinina I.S."/>
            <person name="Birnbaum S."/>
            <person name="Barribeau S.M."/>
            <person name="Teiling C."/>
            <person name="Suen G."/>
            <person name="Currie C."/>
            <person name="Gerardo N.M."/>
        </authorList>
    </citation>
    <scope>NUCLEOTIDE SEQUENCE [LARGE SCALE GENOMIC DNA]</scope>
</reference>
<feature type="chain" id="PRO_5005839622" evidence="9">
    <location>
        <begin position="20"/>
        <end position="621"/>
    </location>
</feature>
<dbReference type="InterPro" id="IPR011706">
    <property type="entry name" value="Cu-oxidase_C"/>
</dbReference>
<dbReference type="Pfam" id="PF00394">
    <property type="entry name" value="Cu-oxidase"/>
    <property type="match status" value="1"/>
</dbReference>
<keyword evidence="3 9" id="KW-0732">Signal</keyword>
<dbReference type="SMR" id="A0A0M9VXB4"/>
<evidence type="ECO:0000256" key="1">
    <source>
        <dbReference type="ARBA" id="ARBA00010609"/>
    </source>
</evidence>
<keyword evidence="2" id="KW-0479">Metal-binding</keyword>
<feature type="domain" description="Plastocyanin-like" evidence="11">
    <location>
        <begin position="487"/>
        <end position="607"/>
    </location>
</feature>
<dbReference type="InterPro" id="IPR011707">
    <property type="entry name" value="Cu-oxidase-like_N"/>
</dbReference>
<dbReference type="AlphaFoldDB" id="A0A0M9VXB4"/>
<evidence type="ECO:0000259" key="10">
    <source>
        <dbReference type="Pfam" id="PF00394"/>
    </source>
</evidence>
<evidence type="ECO:0000313" key="14">
    <source>
        <dbReference type="Proteomes" id="UP000053831"/>
    </source>
</evidence>
<dbReference type="OrthoDB" id="2121828at2759"/>
<dbReference type="Pfam" id="PF07732">
    <property type="entry name" value="Cu-oxidase_3"/>
    <property type="match status" value="1"/>
</dbReference>